<comment type="subcellular location">
    <subcellularLocation>
        <location evidence="2">Cytoplasm</location>
        <location evidence="2">Cytoskeleton</location>
    </subcellularLocation>
    <subcellularLocation>
        <location evidence="1">Cytoplasm</location>
        <location evidence="1">Myofibril</location>
        <location evidence="1">Sarcomere</location>
    </subcellularLocation>
</comment>
<dbReference type="AlphaFoldDB" id="A0A913WQX3"/>
<dbReference type="InterPro" id="IPR036872">
    <property type="entry name" value="CH_dom_sf"/>
</dbReference>
<evidence type="ECO:0000256" key="2">
    <source>
        <dbReference type="ARBA" id="ARBA00004245"/>
    </source>
</evidence>
<dbReference type="FunFam" id="1.10.418.10:FF:000015">
    <property type="entry name" value="Parvin beta"/>
    <property type="match status" value="1"/>
</dbReference>
<feature type="domain" description="Calponin-homology (CH)" evidence="10">
    <location>
        <begin position="266"/>
        <end position="372"/>
    </location>
</feature>
<evidence type="ECO:0000256" key="7">
    <source>
        <dbReference type="ARBA" id="ARBA00023203"/>
    </source>
</evidence>
<feature type="domain" description="Calponin-homology (CH)" evidence="10">
    <location>
        <begin position="97"/>
        <end position="205"/>
    </location>
</feature>
<keyword evidence="7" id="KW-0009">Actin-binding</keyword>
<dbReference type="GeneID" id="110232016"/>
<organism evidence="11 12">
    <name type="scientific">Exaiptasia diaphana</name>
    <name type="common">Tropical sea anemone</name>
    <name type="synonym">Aiptasia pulchella</name>
    <dbReference type="NCBI Taxonomy" id="2652724"/>
    <lineage>
        <taxon>Eukaryota</taxon>
        <taxon>Metazoa</taxon>
        <taxon>Cnidaria</taxon>
        <taxon>Anthozoa</taxon>
        <taxon>Hexacorallia</taxon>
        <taxon>Actiniaria</taxon>
        <taxon>Aiptasiidae</taxon>
        <taxon>Exaiptasia</taxon>
    </lineage>
</organism>
<evidence type="ECO:0000259" key="10">
    <source>
        <dbReference type="PROSITE" id="PS50021"/>
    </source>
</evidence>
<dbReference type="CDD" id="cd21222">
    <property type="entry name" value="CH_PARV_rpt2"/>
    <property type="match status" value="1"/>
</dbReference>
<dbReference type="SUPFAM" id="SSF47576">
    <property type="entry name" value="Calponin-homology domain, CH-domain"/>
    <property type="match status" value="1"/>
</dbReference>
<dbReference type="RefSeq" id="XP_020911265.1">
    <property type="nucleotide sequence ID" value="XM_021055606.2"/>
</dbReference>
<protein>
    <recommendedName>
        <fullName evidence="10">Calponin-homology (CH) domain-containing protein</fullName>
    </recommendedName>
</protein>
<dbReference type="GO" id="GO:0030031">
    <property type="term" value="P:cell projection assembly"/>
    <property type="evidence" value="ECO:0007669"/>
    <property type="project" value="TreeGrafter"/>
</dbReference>
<feature type="region of interest" description="Disordered" evidence="9">
    <location>
        <begin position="1"/>
        <end position="30"/>
    </location>
</feature>
<dbReference type="PIRSF" id="PIRSF039131">
    <property type="entry name" value="Parvin"/>
    <property type="match status" value="1"/>
</dbReference>
<keyword evidence="4" id="KW-0963">Cytoplasm</keyword>
<evidence type="ECO:0000256" key="9">
    <source>
        <dbReference type="SAM" id="MobiDB-lite"/>
    </source>
</evidence>
<sequence>MATSPRTPTTPATPSSPTGTLKRDNSKKDAGVFGWMGTLSRRKKGETEVNQLENEGKFAIESPTTPIHMIPPDTYDMEEGEVRSMIEPGSLEDPKVHQLKVVLLEWLNEVLADKRIVVRDVEEDLYDGLILSHLMEKLADIVLQEFKEVNQTVEVQQAKLSVLLNEINKTIRVPQHRAKWTTEKVHSKDTVAILHLLVSLAKHYNCRQKLTPDVKINTMVVQKKNGMLIPQRVVEEITGPDADMMDGKPERDAFDALFDNAPEKLGVVKKSLQGFVNRHLNKLNLEVTNIDTQFHDGVYFIFLLGLLEGFFVPLYQFHVTPANEDQKRQNVELALDLMRDSGLKFHAKTEDIMKRDLKSTLRIVYSLFQKYKHLK</sequence>
<evidence type="ECO:0000256" key="6">
    <source>
        <dbReference type="ARBA" id="ARBA00022889"/>
    </source>
</evidence>
<proteinExistence type="inferred from homology"/>
<dbReference type="GO" id="GO:0071963">
    <property type="term" value="P:establishment or maintenance of cell polarity regulating cell shape"/>
    <property type="evidence" value="ECO:0007669"/>
    <property type="project" value="TreeGrafter"/>
</dbReference>
<feature type="compositionally biased region" description="Low complexity" evidence="9">
    <location>
        <begin position="1"/>
        <end position="20"/>
    </location>
</feature>
<keyword evidence="6" id="KW-0130">Cell adhesion</keyword>
<dbReference type="InterPro" id="IPR001715">
    <property type="entry name" value="CH_dom"/>
</dbReference>
<dbReference type="PROSITE" id="PS50021">
    <property type="entry name" value="CH"/>
    <property type="match status" value="2"/>
</dbReference>
<dbReference type="GO" id="GO:0030036">
    <property type="term" value="P:actin cytoskeleton organization"/>
    <property type="evidence" value="ECO:0007669"/>
    <property type="project" value="InterPro"/>
</dbReference>
<evidence type="ECO:0000256" key="1">
    <source>
        <dbReference type="ARBA" id="ARBA00004204"/>
    </source>
</evidence>
<evidence type="ECO:0000256" key="4">
    <source>
        <dbReference type="ARBA" id="ARBA00022490"/>
    </source>
</evidence>
<dbReference type="EnsemblMetazoa" id="XM_021037103.1">
    <property type="protein sequence ID" value="XP_020892762.1"/>
    <property type="gene ID" value="LOC110232016"/>
</dbReference>
<dbReference type="RefSeq" id="XP_020892762.1">
    <property type="nucleotide sequence ID" value="XM_021037103.1"/>
</dbReference>
<dbReference type="OrthoDB" id="2099265at2759"/>
<dbReference type="GO" id="GO:0005925">
    <property type="term" value="C:focal adhesion"/>
    <property type="evidence" value="ECO:0007669"/>
    <property type="project" value="TreeGrafter"/>
</dbReference>
<keyword evidence="5" id="KW-0677">Repeat</keyword>
<evidence type="ECO:0000313" key="11">
    <source>
        <dbReference type="EnsemblMetazoa" id="XP_020892762.1"/>
    </source>
</evidence>
<dbReference type="FunFam" id="1.10.418.10:FF:000011">
    <property type="entry name" value="Parvin, beta"/>
    <property type="match status" value="1"/>
</dbReference>
<feature type="compositionally biased region" description="Basic and acidic residues" evidence="9">
    <location>
        <begin position="21"/>
        <end position="30"/>
    </location>
</feature>
<evidence type="ECO:0000256" key="5">
    <source>
        <dbReference type="ARBA" id="ARBA00022737"/>
    </source>
</evidence>
<name>A0A913WQX3_EXADI</name>
<dbReference type="PANTHER" id="PTHR12114">
    <property type="entry name" value="PARVIN"/>
    <property type="match status" value="1"/>
</dbReference>
<dbReference type="SMART" id="SM00033">
    <property type="entry name" value="CH"/>
    <property type="match status" value="2"/>
</dbReference>
<keyword evidence="8" id="KW-0206">Cytoskeleton</keyword>
<dbReference type="KEGG" id="epa:110232016"/>
<comment type="similarity">
    <text evidence="3">Belongs to the parvin family.</text>
</comment>
<dbReference type="GO" id="GO:0034446">
    <property type="term" value="P:substrate adhesion-dependent cell spreading"/>
    <property type="evidence" value="ECO:0007669"/>
    <property type="project" value="TreeGrafter"/>
</dbReference>
<dbReference type="GeneID" id="110249028"/>
<evidence type="ECO:0000256" key="8">
    <source>
        <dbReference type="ARBA" id="ARBA00023212"/>
    </source>
</evidence>
<reference evidence="11" key="1">
    <citation type="submission" date="2022-11" db="UniProtKB">
        <authorList>
            <consortium name="EnsemblMetazoa"/>
        </authorList>
    </citation>
    <scope>IDENTIFICATION</scope>
</reference>
<dbReference type="Proteomes" id="UP000887567">
    <property type="component" value="Unplaced"/>
</dbReference>
<dbReference type="GO" id="GO:0003779">
    <property type="term" value="F:actin binding"/>
    <property type="evidence" value="ECO:0007669"/>
    <property type="project" value="UniProtKB-KW"/>
</dbReference>
<dbReference type="PANTHER" id="PTHR12114:SF4">
    <property type="entry name" value="GH23568P"/>
    <property type="match status" value="1"/>
</dbReference>
<dbReference type="InterPro" id="IPR028433">
    <property type="entry name" value="Parvin"/>
</dbReference>
<dbReference type="GO" id="GO:0015629">
    <property type="term" value="C:actin cytoskeleton"/>
    <property type="evidence" value="ECO:0007669"/>
    <property type="project" value="TreeGrafter"/>
</dbReference>
<dbReference type="OMA" id="WSAEMIH"/>
<dbReference type="CDD" id="cd21221">
    <property type="entry name" value="CH_PARV_rpt1"/>
    <property type="match status" value="1"/>
</dbReference>
<dbReference type="Gene3D" id="1.10.418.10">
    <property type="entry name" value="Calponin-like domain"/>
    <property type="match status" value="2"/>
</dbReference>
<dbReference type="Pfam" id="PF00307">
    <property type="entry name" value="CH"/>
    <property type="match status" value="2"/>
</dbReference>
<dbReference type="EnsemblMetazoa" id="XM_021055606.2">
    <property type="protein sequence ID" value="XP_020911265.1"/>
    <property type="gene ID" value="LOC110249028"/>
</dbReference>
<evidence type="ECO:0000256" key="3">
    <source>
        <dbReference type="ARBA" id="ARBA00005666"/>
    </source>
</evidence>
<accession>A0A913WQX3</accession>
<dbReference type="KEGG" id="epa:110249028"/>
<dbReference type="GO" id="GO:0030017">
    <property type="term" value="C:sarcomere"/>
    <property type="evidence" value="ECO:0007669"/>
    <property type="project" value="UniProtKB-SubCell"/>
</dbReference>
<evidence type="ECO:0000313" key="12">
    <source>
        <dbReference type="Proteomes" id="UP000887567"/>
    </source>
</evidence>
<keyword evidence="12" id="KW-1185">Reference proteome</keyword>